<keyword evidence="2 4" id="KW-0863">Zinc-finger</keyword>
<dbReference type="InterPro" id="IPR037275">
    <property type="entry name" value="Znf_CTCHY_sf"/>
</dbReference>
<keyword evidence="3" id="KW-0862">Zinc</keyword>
<dbReference type="PROSITE" id="PS51266">
    <property type="entry name" value="ZF_CHY"/>
    <property type="match status" value="1"/>
</dbReference>
<feature type="domain" description="CTCHY-type" evidence="8">
    <location>
        <begin position="365"/>
        <end position="429"/>
    </location>
</feature>
<dbReference type="InterPro" id="IPR017921">
    <property type="entry name" value="Znf_CTCHY"/>
</dbReference>
<dbReference type="InterPro" id="IPR001841">
    <property type="entry name" value="Znf_RING"/>
</dbReference>
<feature type="compositionally biased region" description="Pro residues" evidence="5">
    <location>
        <begin position="109"/>
        <end position="120"/>
    </location>
</feature>
<evidence type="ECO:0000256" key="1">
    <source>
        <dbReference type="ARBA" id="ARBA00022723"/>
    </source>
</evidence>
<keyword evidence="1" id="KW-0479">Metal-binding</keyword>
<proteinExistence type="predicted"/>
<accession>A0ABQ8UHD3</accession>
<dbReference type="PROSITE" id="PS50089">
    <property type="entry name" value="ZF_RING_2"/>
    <property type="match status" value="1"/>
</dbReference>
<feature type="region of interest" description="Disordered" evidence="5">
    <location>
        <begin position="265"/>
        <end position="290"/>
    </location>
</feature>
<dbReference type="SMART" id="SM00184">
    <property type="entry name" value="RING"/>
    <property type="match status" value="1"/>
</dbReference>
<dbReference type="SUPFAM" id="SSF161245">
    <property type="entry name" value="Zinc hairpin stack"/>
    <property type="match status" value="1"/>
</dbReference>
<name>A0ABQ8UHD3_9EUKA</name>
<feature type="domain" description="RING-type" evidence="6">
    <location>
        <begin position="430"/>
        <end position="473"/>
    </location>
</feature>
<gene>
    <name evidence="9" type="ORF">PAPYR_5610</name>
</gene>
<evidence type="ECO:0000256" key="4">
    <source>
        <dbReference type="PROSITE-ProRule" id="PRU00601"/>
    </source>
</evidence>
<reference evidence="9" key="1">
    <citation type="journal article" date="2022" name="bioRxiv">
        <title>Genomics of Preaxostyla Flagellates Illuminates Evolutionary Transitions and the Path Towards Mitochondrial Loss.</title>
        <authorList>
            <person name="Novak L.V.F."/>
            <person name="Treitli S.C."/>
            <person name="Pyrih J."/>
            <person name="Halakuc P."/>
            <person name="Pipaliya S.V."/>
            <person name="Vacek V."/>
            <person name="Brzon O."/>
            <person name="Soukal P."/>
            <person name="Eme L."/>
            <person name="Dacks J.B."/>
            <person name="Karnkowska A."/>
            <person name="Elias M."/>
            <person name="Hampl V."/>
        </authorList>
    </citation>
    <scope>NUCLEOTIDE SEQUENCE</scope>
    <source>
        <strain evidence="9">RCP-MX</strain>
    </source>
</reference>
<evidence type="ECO:0000256" key="3">
    <source>
        <dbReference type="ARBA" id="ARBA00022833"/>
    </source>
</evidence>
<protein>
    <submittedName>
        <fullName evidence="9">CHY and RING finger domain protein</fullName>
    </submittedName>
</protein>
<feature type="compositionally biased region" description="Low complexity" evidence="5">
    <location>
        <begin position="177"/>
        <end position="190"/>
    </location>
</feature>
<dbReference type="InterPro" id="IPR013083">
    <property type="entry name" value="Znf_RING/FYVE/PHD"/>
</dbReference>
<dbReference type="PANTHER" id="PTHR21319">
    <property type="entry name" value="RING FINGER AND CHY ZINC FINGER DOMAIN-CONTAINING PROTEIN 1"/>
    <property type="match status" value="1"/>
</dbReference>
<feature type="compositionally biased region" description="Acidic residues" evidence="5">
    <location>
        <begin position="265"/>
        <end position="283"/>
    </location>
</feature>
<dbReference type="EMBL" id="JAPMOS010000027">
    <property type="protein sequence ID" value="KAJ4458636.1"/>
    <property type="molecule type" value="Genomic_DNA"/>
</dbReference>
<dbReference type="PANTHER" id="PTHR21319:SF0">
    <property type="entry name" value="AND RING FINGER DOMAIN PROTEIN, PUTATIVE (AFU_ORTHOLOGUE AFUA_1G08900)-RELATED"/>
    <property type="match status" value="1"/>
</dbReference>
<dbReference type="Proteomes" id="UP001141327">
    <property type="component" value="Unassembled WGS sequence"/>
</dbReference>
<dbReference type="InterPro" id="IPR037274">
    <property type="entry name" value="Znf_CHY_sf"/>
</dbReference>
<sequence>MRKQIIKLHEDKTLTESERTHKIEALFLKNKKISDEDAPDREFDPATEFFKSVVLVELDQTSGTLKILAELEPHQAELIAPSPPELLLIPPAPPAPAVATAPAEAQAPLPSPPTTAPPPSEGTQPISSAPPAAPAPPVVPSADAEAAPAPSPPPPLPAAGFTGPDHAPDNSTPPLAPASAISIAPPAAAPGRTSPPGGEEAHVMGSSDDGEEEEEQEDEEDEEEGGTVGADGAPAGQPHRGEPLPAGLGLGMDEVEMLMGLLSEGGEEEGGEEEDEEGGEEEGDHPGHDAAPHVKVQLHCLGCKHYLRPFKLECAQCKRFYVCRWCHDGADHSHTFDRATVTTMYCMACRQKGPVGGQCSHCGLKARYYCDECHLIDCDPVKEIFHCAQCGICRVGQREAYFHCATCSCCYPIAMQGKHVCIRDSLKKDCPVCLGDMFHSREGARPLPCGHFVHVQCFSQMLRQGIETCPLCSKLVYSGTFREQWEAERARDIRLQPMPPEIERIEKTVCCNECGNTFTAPMHFCGYQCPRCHTHNTREK</sequence>
<feature type="compositionally biased region" description="Acidic residues" evidence="5">
    <location>
        <begin position="208"/>
        <end position="225"/>
    </location>
</feature>
<dbReference type="Gene3D" id="3.30.40.10">
    <property type="entry name" value="Zinc/RING finger domain, C3HC4 (zinc finger)"/>
    <property type="match status" value="1"/>
</dbReference>
<dbReference type="InterPro" id="IPR039512">
    <property type="entry name" value="RCHY1_zinc-ribbon"/>
</dbReference>
<dbReference type="SUPFAM" id="SSF161219">
    <property type="entry name" value="CHY zinc finger-like"/>
    <property type="match status" value="1"/>
</dbReference>
<dbReference type="InterPro" id="IPR008913">
    <property type="entry name" value="Znf_CHY"/>
</dbReference>
<dbReference type="SUPFAM" id="SSF57850">
    <property type="entry name" value="RING/U-box"/>
    <property type="match status" value="1"/>
</dbReference>
<evidence type="ECO:0000313" key="9">
    <source>
        <dbReference type="EMBL" id="KAJ4458636.1"/>
    </source>
</evidence>
<feature type="region of interest" description="Disordered" evidence="5">
    <location>
        <begin position="90"/>
        <end position="249"/>
    </location>
</feature>
<evidence type="ECO:0000313" key="10">
    <source>
        <dbReference type="Proteomes" id="UP001141327"/>
    </source>
</evidence>
<evidence type="ECO:0000256" key="5">
    <source>
        <dbReference type="SAM" id="MobiDB-lite"/>
    </source>
</evidence>
<dbReference type="Gene3D" id="2.20.28.10">
    <property type="match status" value="1"/>
</dbReference>
<keyword evidence="10" id="KW-1185">Reference proteome</keyword>
<dbReference type="Pfam" id="PF14599">
    <property type="entry name" value="zinc_ribbon_6"/>
    <property type="match status" value="1"/>
</dbReference>
<evidence type="ECO:0000259" key="6">
    <source>
        <dbReference type="PROSITE" id="PS50089"/>
    </source>
</evidence>
<evidence type="ECO:0000256" key="2">
    <source>
        <dbReference type="ARBA" id="ARBA00022771"/>
    </source>
</evidence>
<feature type="compositionally biased region" description="Low complexity" evidence="5">
    <location>
        <begin position="97"/>
        <end position="108"/>
    </location>
</feature>
<dbReference type="Pfam" id="PF13639">
    <property type="entry name" value="zf-RING_2"/>
    <property type="match status" value="1"/>
</dbReference>
<dbReference type="Pfam" id="PF05495">
    <property type="entry name" value="zf-CHY"/>
    <property type="match status" value="1"/>
</dbReference>
<evidence type="ECO:0000259" key="7">
    <source>
        <dbReference type="PROSITE" id="PS51266"/>
    </source>
</evidence>
<comment type="caution">
    <text evidence="9">The sequence shown here is derived from an EMBL/GenBank/DDBJ whole genome shotgun (WGS) entry which is preliminary data.</text>
</comment>
<feature type="domain" description="CHY-type" evidence="7">
    <location>
        <begin position="296"/>
        <end position="364"/>
    </location>
</feature>
<organism evidence="9 10">
    <name type="scientific">Paratrimastix pyriformis</name>
    <dbReference type="NCBI Taxonomy" id="342808"/>
    <lineage>
        <taxon>Eukaryota</taxon>
        <taxon>Metamonada</taxon>
        <taxon>Preaxostyla</taxon>
        <taxon>Paratrimastigidae</taxon>
        <taxon>Paratrimastix</taxon>
    </lineage>
</organism>
<evidence type="ECO:0000259" key="8">
    <source>
        <dbReference type="PROSITE" id="PS51270"/>
    </source>
</evidence>
<dbReference type="PROSITE" id="PS51270">
    <property type="entry name" value="ZF_CTCHY"/>
    <property type="match status" value="1"/>
</dbReference>
<dbReference type="CDD" id="cd16464">
    <property type="entry name" value="RING-H2_Pirh2-like"/>
    <property type="match status" value="1"/>
</dbReference>